<reference evidence="2 3" key="1">
    <citation type="journal article" date="2016" name="Biochim. Biophys. Acta">
        <title>Characterization of red-shifted phycobilisomes isolated from the chlorophyll f-containing cyanobacterium Halomicronema hongdechloris.</title>
        <authorList>
            <person name="Li Y."/>
            <person name="Lin Y."/>
            <person name="Garvey C.J."/>
            <person name="Birch D."/>
            <person name="Corkery R.W."/>
            <person name="Loughlin P.C."/>
            <person name="Scheer H."/>
            <person name="Willows R.D."/>
            <person name="Chen M."/>
        </authorList>
    </citation>
    <scope>NUCLEOTIDE SEQUENCE [LARGE SCALE GENOMIC DNA]</scope>
    <source>
        <strain evidence="2 3">C2206</strain>
    </source>
</reference>
<organism evidence="2 3">
    <name type="scientific">Halomicronema hongdechloris C2206</name>
    <dbReference type="NCBI Taxonomy" id="1641165"/>
    <lineage>
        <taxon>Bacteria</taxon>
        <taxon>Bacillati</taxon>
        <taxon>Cyanobacteriota</taxon>
        <taxon>Cyanophyceae</taxon>
        <taxon>Nodosilineales</taxon>
        <taxon>Nodosilineaceae</taxon>
        <taxon>Halomicronema</taxon>
    </lineage>
</organism>
<dbReference type="RefSeq" id="WP_088430303.1">
    <property type="nucleotide sequence ID" value="NZ_CP021983.2"/>
</dbReference>
<evidence type="ECO:0000259" key="1">
    <source>
        <dbReference type="PROSITE" id="PS50878"/>
    </source>
</evidence>
<evidence type="ECO:0000313" key="3">
    <source>
        <dbReference type="Proteomes" id="UP000191901"/>
    </source>
</evidence>
<dbReference type="AlphaFoldDB" id="A0A1Z3HPP9"/>
<protein>
    <recommendedName>
        <fullName evidence="1">Reverse transcriptase domain-containing protein</fullName>
    </recommendedName>
</protein>
<sequence>MSTYNSVQYLLDDYPRTLFPLSTTKVIAENTGTEVLQYVYEKVLNLNEPAHSFLSQARCYASKQGFHLRRTVKLDPVAELFIYDIIYRNRSLFRKDFSPNRRSFGYRFEQGKPISPSKSYGDFKKNLAYVKAHFKFALKFDIATYFNSIYHHYIVRWLSDIGASSNDVENLGQFLREANTGVSIDCLPHGIHATKIIGAEFLKFVDNSVKLKCSLLLRFMDDFYLFYVLKKLC</sequence>
<gene>
    <name evidence="2" type="ORF">XM38_032360</name>
</gene>
<dbReference type="Proteomes" id="UP000191901">
    <property type="component" value="Chromosome"/>
</dbReference>
<dbReference type="PROSITE" id="PS50878">
    <property type="entry name" value="RT_POL"/>
    <property type="match status" value="1"/>
</dbReference>
<dbReference type="EMBL" id="CP021983">
    <property type="protein sequence ID" value="ASC72280.1"/>
    <property type="molecule type" value="Genomic_DNA"/>
</dbReference>
<dbReference type="KEGG" id="hhg:XM38_032360"/>
<accession>A0A1Z3HPP9</accession>
<name>A0A1Z3HPP9_9CYAN</name>
<dbReference type="InterPro" id="IPR000477">
    <property type="entry name" value="RT_dom"/>
</dbReference>
<keyword evidence="3" id="KW-1185">Reference proteome</keyword>
<feature type="domain" description="Reverse transcriptase" evidence="1">
    <location>
        <begin position="66"/>
        <end position="233"/>
    </location>
</feature>
<dbReference type="OrthoDB" id="9780724at2"/>
<proteinExistence type="predicted"/>
<evidence type="ECO:0000313" key="2">
    <source>
        <dbReference type="EMBL" id="ASC72280.1"/>
    </source>
</evidence>